<protein>
    <submittedName>
        <fullName evidence="1">(rape) hypothetical protein</fullName>
    </submittedName>
</protein>
<dbReference type="Proteomes" id="UP001295469">
    <property type="component" value="Chromosome C07"/>
</dbReference>
<name>A0A816M0M4_BRANA</name>
<sequence length="198" mass="21847">MKVDLRSVEFCGDSSTTNEARVMHRLFAVTVGASRYGRAERGGVMRRRCFNDESAFDLELSLLELRPFFELQPNPLPISSFSLSLQCSSRCNAFKSVTPKRLTLLHIKLVLPFCARALSISPSLSILSSLHLSRSRALSISLDLELSPSLSISISSVSFISLSISLDLRRSLHHELSDTNSSQALSLSPSPTHLSVLR</sequence>
<gene>
    <name evidence="1" type="ORF">DARMORV10_C07P16540.1</name>
</gene>
<evidence type="ECO:0000313" key="1">
    <source>
        <dbReference type="EMBL" id="CAF1970757.1"/>
    </source>
</evidence>
<reference evidence="1" key="1">
    <citation type="submission" date="2021-01" db="EMBL/GenBank/DDBJ databases">
        <authorList>
            <consortium name="Genoscope - CEA"/>
            <person name="William W."/>
        </authorList>
    </citation>
    <scope>NUCLEOTIDE SEQUENCE</scope>
</reference>
<dbReference type="EMBL" id="HG994371">
    <property type="protein sequence ID" value="CAF1970757.1"/>
    <property type="molecule type" value="Genomic_DNA"/>
</dbReference>
<proteinExistence type="predicted"/>
<accession>A0A816M0M4</accession>
<organism evidence="1">
    <name type="scientific">Brassica napus</name>
    <name type="common">Rape</name>
    <dbReference type="NCBI Taxonomy" id="3708"/>
    <lineage>
        <taxon>Eukaryota</taxon>
        <taxon>Viridiplantae</taxon>
        <taxon>Streptophyta</taxon>
        <taxon>Embryophyta</taxon>
        <taxon>Tracheophyta</taxon>
        <taxon>Spermatophyta</taxon>
        <taxon>Magnoliopsida</taxon>
        <taxon>eudicotyledons</taxon>
        <taxon>Gunneridae</taxon>
        <taxon>Pentapetalae</taxon>
        <taxon>rosids</taxon>
        <taxon>malvids</taxon>
        <taxon>Brassicales</taxon>
        <taxon>Brassicaceae</taxon>
        <taxon>Brassiceae</taxon>
        <taxon>Brassica</taxon>
    </lineage>
</organism>
<dbReference type="AlphaFoldDB" id="A0A816M0M4"/>